<evidence type="ECO:0000256" key="5">
    <source>
        <dbReference type="SAM" id="MobiDB-lite"/>
    </source>
</evidence>
<comment type="subcellular location">
    <subcellularLocation>
        <location evidence="1">Mitochondrion matrix</location>
    </subcellularLocation>
</comment>
<dbReference type="AlphaFoldDB" id="A0A3B0R1H4"/>
<gene>
    <name evidence="6" type="ORF">MNBD_ALPHA08-1285</name>
</gene>
<keyword evidence="4" id="KW-0175">Coiled coil</keyword>
<evidence type="ECO:0000256" key="2">
    <source>
        <dbReference type="ARBA" id="ARBA00009054"/>
    </source>
</evidence>
<dbReference type="GO" id="GO:0000774">
    <property type="term" value="F:adenyl-nucleotide exchange factor activity"/>
    <property type="evidence" value="ECO:0007669"/>
    <property type="project" value="InterPro"/>
</dbReference>
<comment type="similarity">
    <text evidence="2">Belongs to the GrpE family.</text>
</comment>
<dbReference type="FunFam" id="2.30.22.10:FF:000002">
    <property type="entry name" value="GrpE protein homolog"/>
    <property type="match status" value="1"/>
</dbReference>
<sequence>MSVTGRNTPDDREEALLDDFEALDAAEAAEAEALEKAEALEEQQAAQGVATEEILDPVALLEIEVADLKDKLLRNMAEMENMRRRAEREKAEATLYAATNFARDVLPVGDNLARALETIDDEARANASDAVKNLLEGVELTQRELLNTLQKHNITIIEPMGEKFDPNKHQAMFEVPDPEAVNGTVVQVVQAGYSIGDRVLRPAMVGVAKSDKKAS</sequence>
<dbReference type="PANTHER" id="PTHR21237:SF23">
    <property type="entry name" value="GRPE PROTEIN HOMOLOG, MITOCHONDRIAL"/>
    <property type="match status" value="1"/>
</dbReference>
<evidence type="ECO:0000256" key="1">
    <source>
        <dbReference type="ARBA" id="ARBA00004305"/>
    </source>
</evidence>
<dbReference type="PANTHER" id="PTHR21237">
    <property type="entry name" value="GRPE PROTEIN"/>
    <property type="match status" value="1"/>
</dbReference>
<dbReference type="GO" id="GO:0051087">
    <property type="term" value="F:protein-folding chaperone binding"/>
    <property type="evidence" value="ECO:0007669"/>
    <property type="project" value="InterPro"/>
</dbReference>
<dbReference type="GO" id="GO:0051082">
    <property type="term" value="F:unfolded protein binding"/>
    <property type="evidence" value="ECO:0007669"/>
    <property type="project" value="TreeGrafter"/>
</dbReference>
<feature type="compositionally biased region" description="Acidic residues" evidence="5">
    <location>
        <begin position="11"/>
        <end position="22"/>
    </location>
</feature>
<protein>
    <submittedName>
        <fullName evidence="6">Heat shock protein GrpE</fullName>
    </submittedName>
</protein>
<accession>A0A3B0R1H4</accession>
<dbReference type="SUPFAM" id="SSF51064">
    <property type="entry name" value="Head domain of nucleotide exchange factor GrpE"/>
    <property type="match status" value="1"/>
</dbReference>
<dbReference type="CDD" id="cd00446">
    <property type="entry name" value="GrpE"/>
    <property type="match status" value="1"/>
</dbReference>
<evidence type="ECO:0000256" key="4">
    <source>
        <dbReference type="SAM" id="Coils"/>
    </source>
</evidence>
<keyword evidence="6" id="KW-0346">Stress response</keyword>
<feature type="region of interest" description="Disordered" evidence="5">
    <location>
        <begin position="1"/>
        <end position="22"/>
    </location>
</feature>
<dbReference type="InterPro" id="IPR009012">
    <property type="entry name" value="GrpE_head"/>
</dbReference>
<dbReference type="NCBIfam" id="NF010738">
    <property type="entry name" value="PRK14140.1"/>
    <property type="match status" value="1"/>
</dbReference>
<keyword evidence="3" id="KW-0143">Chaperone</keyword>
<dbReference type="EMBL" id="UOEC01000028">
    <property type="protein sequence ID" value="VAV87344.1"/>
    <property type="molecule type" value="Genomic_DNA"/>
</dbReference>
<dbReference type="InterPro" id="IPR000740">
    <property type="entry name" value="GrpE"/>
</dbReference>
<dbReference type="GO" id="GO:0006457">
    <property type="term" value="P:protein folding"/>
    <property type="evidence" value="ECO:0007669"/>
    <property type="project" value="InterPro"/>
</dbReference>
<proteinExistence type="inferred from homology"/>
<dbReference type="Gene3D" id="3.90.20.20">
    <property type="match status" value="1"/>
</dbReference>
<dbReference type="GO" id="GO:0005759">
    <property type="term" value="C:mitochondrial matrix"/>
    <property type="evidence" value="ECO:0007669"/>
    <property type="project" value="UniProtKB-SubCell"/>
</dbReference>
<reference evidence="6" key="1">
    <citation type="submission" date="2018-06" db="EMBL/GenBank/DDBJ databases">
        <authorList>
            <person name="Zhirakovskaya E."/>
        </authorList>
    </citation>
    <scope>NUCLEOTIDE SEQUENCE</scope>
</reference>
<dbReference type="SUPFAM" id="SSF58014">
    <property type="entry name" value="Coiled-coil domain of nucleotide exchange factor GrpE"/>
    <property type="match status" value="1"/>
</dbReference>
<dbReference type="Gene3D" id="2.30.22.10">
    <property type="entry name" value="Head domain of nucleotide exchange factor GrpE"/>
    <property type="match status" value="1"/>
</dbReference>
<dbReference type="InterPro" id="IPR013805">
    <property type="entry name" value="GrpE_CC"/>
</dbReference>
<evidence type="ECO:0000256" key="3">
    <source>
        <dbReference type="ARBA" id="ARBA00023186"/>
    </source>
</evidence>
<dbReference type="GO" id="GO:0042803">
    <property type="term" value="F:protein homodimerization activity"/>
    <property type="evidence" value="ECO:0007669"/>
    <property type="project" value="InterPro"/>
</dbReference>
<name>A0A3B0R1H4_9ZZZZ</name>
<feature type="coiled-coil region" evidence="4">
    <location>
        <begin position="23"/>
        <end position="96"/>
    </location>
</feature>
<dbReference type="PRINTS" id="PR00773">
    <property type="entry name" value="GRPEPROTEIN"/>
</dbReference>
<dbReference type="Pfam" id="PF01025">
    <property type="entry name" value="GrpE"/>
    <property type="match status" value="1"/>
</dbReference>
<dbReference type="PROSITE" id="PS01071">
    <property type="entry name" value="GRPE"/>
    <property type="match status" value="1"/>
</dbReference>
<dbReference type="HAMAP" id="MF_01151">
    <property type="entry name" value="GrpE"/>
    <property type="match status" value="1"/>
</dbReference>
<evidence type="ECO:0000313" key="6">
    <source>
        <dbReference type="EMBL" id="VAV87344.1"/>
    </source>
</evidence>
<organism evidence="6">
    <name type="scientific">hydrothermal vent metagenome</name>
    <dbReference type="NCBI Taxonomy" id="652676"/>
    <lineage>
        <taxon>unclassified sequences</taxon>
        <taxon>metagenomes</taxon>
        <taxon>ecological metagenomes</taxon>
    </lineage>
</organism>
<dbReference type="NCBIfam" id="NF010739">
    <property type="entry name" value="PRK14141.1"/>
    <property type="match status" value="1"/>
</dbReference>